<organism evidence="1 2">
    <name type="scientific">Lentzea flaviverrucosa</name>
    <dbReference type="NCBI Taxonomy" id="200379"/>
    <lineage>
        <taxon>Bacteria</taxon>
        <taxon>Bacillati</taxon>
        <taxon>Actinomycetota</taxon>
        <taxon>Actinomycetes</taxon>
        <taxon>Pseudonocardiales</taxon>
        <taxon>Pseudonocardiaceae</taxon>
        <taxon>Lentzea</taxon>
    </lineage>
</organism>
<evidence type="ECO:0000313" key="2">
    <source>
        <dbReference type="Proteomes" id="UP000199028"/>
    </source>
</evidence>
<dbReference type="OrthoDB" id="9813491at2"/>
<sequence>MKNDPSAGMYKYSLDSQAQEVNSEDYGQKAAGLSVMPALWRPPSIFLHRSLHEDFSSIASRNLLDQAVDLLVECLPDQLVFKFSEDLRGACERRGIRYRGRFLLRTSGPDEGIDMRGLLTSIECADDPASVRATLIKIWEEATRSGEHRAIAVVIQPMLVASAEGHLSNERRVARRNDIWLCEANVKGRQLLERFTPKPGVADDQMPLVAPDESLLFENLWRVARYYSQASRRLHLEWIWADEILFLVQLDPEVAIEGAAPASAWASSPPLAASSRFEVVGLASDAEPTSQKLLVQREYAELGLPTATLYVIHGSDLVSSKTNDTGFLELLRRDLGIMVKGGVVARTDIDGDAQFMLPRTSTVLSVEVLEGFFSDVVERMESERVDPASWRVLLHRFIPAQACAWAYADPTTDRVRIDSTWGVPEGLAWGSHDSFEVQSSTGEVAKRSIRYKEGYLDVGPDGDWFPKRAGAPWDWKSSATDAQLARIAHGTFALAVRENCPTHAMWFLGIRPNSGHPDCLPWFHHTNDLNMELTPSIDGRVIENVVRSREELRRVELLANHGEIEPGCCIEVIPNSDLIRDKGFVSLLASVAQRFGLIVVLNGSPLSHPYYILRRAGVNVTCRDLMSDDPGRVLRFGKLVRDQIPEIIESRGEDVETREAPPEFALDLLKQKLIEEALEVRSARGLPSLVGEMADVLEVLYGMCSTLGTDLENVISVAAAKRARRGGFEKGIFLVSTQDRPVVGRSRLGEENRKTSSGPRIEQSSLFPEYGDAGQFEGNLPVLRSNRVVEVPIVPPVRLSRLSPIYEFRIDGISSTIAVSYGEKSIKIAFLGEIESPPVEQLRLDLDE</sequence>
<dbReference type="CDD" id="cd11532">
    <property type="entry name" value="NTP-PPase_COG4997"/>
    <property type="match status" value="1"/>
</dbReference>
<dbReference type="EMBL" id="FOFT01000005">
    <property type="protein sequence ID" value="SER54323.1"/>
    <property type="molecule type" value="Genomic_DNA"/>
</dbReference>
<evidence type="ECO:0000313" key="1">
    <source>
        <dbReference type="EMBL" id="SER54323.1"/>
    </source>
</evidence>
<dbReference type="InterPro" id="IPR021130">
    <property type="entry name" value="PRib-ATP_PPHydrolase-like"/>
</dbReference>
<dbReference type="SUPFAM" id="SSF101386">
    <property type="entry name" value="all-alpha NTP pyrophosphatases"/>
    <property type="match status" value="1"/>
</dbReference>
<dbReference type="AlphaFoldDB" id="A0A1H9Q375"/>
<keyword evidence="2" id="KW-1185">Reference proteome</keyword>
<protein>
    <submittedName>
        <fullName evidence="1">Predicted house-cleaning noncanonical NTP pyrophosphatase, all-alpha NTP-PPase (MazG) superfamily</fullName>
    </submittedName>
</protein>
<gene>
    <name evidence="1" type="ORF">SAMN05216195_105501</name>
</gene>
<dbReference type="Proteomes" id="UP000199028">
    <property type="component" value="Unassembled WGS sequence"/>
</dbReference>
<proteinExistence type="predicted"/>
<accession>A0A1H9Q375</accession>
<dbReference type="Pfam" id="PF01503">
    <property type="entry name" value="PRA-PH"/>
    <property type="match status" value="1"/>
</dbReference>
<dbReference type="RefSeq" id="WP_143086725.1">
    <property type="nucleotide sequence ID" value="NZ_FOFT01000005.1"/>
</dbReference>
<name>A0A1H9Q375_9PSEU</name>
<dbReference type="InterPro" id="IPR038735">
    <property type="entry name" value="MSMEG_1276-like_NTP-PPase_dom"/>
</dbReference>
<reference evidence="2" key="1">
    <citation type="submission" date="2016-10" db="EMBL/GenBank/DDBJ databases">
        <authorList>
            <person name="Varghese N."/>
            <person name="Submissions S."/>
        </authorList>
    </citation>
    <scope>NUCLEOTIDE SEQUENCE [LARGE SCALE GENOMIC DNA]</scope>
    <source>
        <strain evidence="2">CGMCC 4.578</strain>
    </source>
</reference>